<gene>
    <name evidence="1" type="ORF">I553_8542</name>
</gene>
<proteinExistence type="predicted"/>
<organism evidence="1">
    <name type="scientific">Mycobacterium xenopi 4042</name>
    <dbReference type="NCBI Taxonomy" id="1299334"/>
    <lineage>
        <taxon>Bacteria</taxon>
        <taxon>Bacillati</taxon>
        <taxon>Actinomycetota</taxon>
        <taxon>Actinomycetes</taxon>
        <taxon>Mycobacteriales</taxon>
        <taxon>Mycobacteriaceae</taxon>
        <taxon>Mycobacterium</taxon>
    </lineage>
</organism>
<name>X8CK59_MYCXE</name>
<accession>X8CK59</accession>
<comment type="caution">
    <text evidence="1">The sequence shown here is derived from an EMBL/GenBank/DDBJ whole genome shotgun (WGS) entry which is preliminary data.</text>
</comment>
<protein>
    <submittedName>
        <fullName evidence="1">Uncharacterized protein</fullName>
    </submittedName>
</protein>
<reference evidence="1" key="1">
    <citation type="submission" date="2014-01" db="EMBL/GenBank/DDBJ databases">
        <authorList>
            <person name="Brown-Elliot B."/>
            <person name="Wallace R."/>
            <person name="Lenaerts A."/>
            <person name="Ordway D."/>
            <person name="DeGroote M.A."/>
            <person name="Parker T."/>
            <person name="Sizemore C."/>
            <person name="Tallon L.J."/>
            <person name="Sadzewicz L.K."/>
            <person name="Sengamalay N."/>
            <person name="Fraser C.M."/>
            <person name="Hine E."/>
            <person name="Shefchek K.A."/>
            <person name="Das S.P."/>
            <person name="Tettelin H."/>
        </authorList>
    </citation>
    <scope>NUCLEOTIDE SEQUENCE [LARGE SCALE GENOMIC DNA]</scope>
    <source>
        <strain evidence="1">4042</strain>
    </source>
</reference>
<dbReference type="AlphaFoldDB" id="X8CK59"/>
<evidence type="ECO:0000313" key="1">
    <source>
        <dbReference type="EMBL" id="EUA56494.1"/>
    </source>
</evidence>
<sequence length="72" mass="7478">MARITHVALLTCCAQNLHIVSPARSTASGLALDPDGEQIGHDFRPNGPMDRCCSVMVKPASSNSARISAGDG</sequence>
<dbReference type="EMBL" id="JAOB01000029">
    <property type="protein sequence ID" value="EUA56494.1"/>
    <property type="molecule type" value="Genomic_DNA"/>
</dbReference>